<dbReference type="AlphaFoldDB" id="A0A850T8I2"/>
<accession>A0A850T8I2</accession>
<name>A0A850T8I2_9BACT</name>
<protein>
    <submittedName>
        <fullName evidence="1">Uncharacterized protein</fullName>
    </submittedName>
</protein>
<gene>
    <name evidence="1" type="ORF">HXW94_12485</name>
</gene>
<keyword evidence="2" id="KW-1185">Reference proteome</keyword>
<dbReference type="RefSeq" id="WP_178367248.1">
    <property type="nucleotide sequence ID" value="NZ_JACADJ010000046.1"/>
</dbReference>
<dbReference type="Proteomes" id="UP000553343">
    <property type="component" value="Unassembled WGS sequence"/>
</dbReference>
<organism evidence="1 2">
    <name type="scientific">Desulfobacter latus</name>
    <dbReference type="NCBI Taxonomy" id="2292"/>
    <lineage>
        <taxon>Bacteria</taxon>
        <taxon>Pseudomonadati</taxon>
        <taxon>Thermodesulfobacteriota</taxon>
        <taxon>Desulfobacteria</taxon>
        <taxon>Desulfobacterales</taxon>
        <taxon>Desulfobacteraceae</taxon>
        <taxon>Desulfobacter</taxon>
    </lineage>
</organism>
<evidence type="ECO:0000313" key="2">
    <source>
        <dbReference type="Proteomes" id="UP000553343"/>
    </source>
</evidence>
<evidence type="ECO:0000313" key="1">
    <source>
        <dbReference type="EMBL" id="NWH05792.1"/>
    </source>
</evidence>
<reference evidence="1 2" key="1">
    <citation type="submission" date="2020-06" db="EMBL/GenBank/DDBJ databases">
        <title>High-quality draft genome of sulfate reducer Desulfobacter latus type strain AcrS2 isolated from marine sediment.</title>
        <authorList>
            <person name="Hoppe M."/>
            <person name="Larsen C.K."/>
            <person name="Marshall I.P.G."/>
            <person name="Schramm A."/>
            <person name="Marietou A.G."/>
        </authorList>
    </citation>
    <scope>NUCLEOTIDE SEQUENCE [LARGE SCALE GENOMIC DNA]</scope>
    <source>
        <strain evidence="1 2">AcRS2</strain>
    </source>
</reference>
<comment type="caution">
    <text evidence="1">The sequence shown here is derived from an EMBL/GenBank/DDBJ whole genome shotgun (WGS) entry which is preliminary data.</text>
</comment>
<dbReference type="EMBL" id="JACADJ010000046">
    <property type="protein sequence ID" value="NWH05792.1"/>
    <property type="molecule type" value="Genomic_DNA"/>
</dbReference>
<sequence length="189" mass="21559">MSKKDFNRFVEQASKEKKSKNIDWEKRREEWIHNLDEFYNKINSFLTSFIEKGKISIEFKDIELNEEHIGTYETKSATILIGNHTIRLRPIGTTLIAAKGRVDMTGAYGKVKFVLVPESADKPQVKTMINTEDMSGKASEEKDNGNETSDWVWKIATSPPAIRYLPLDEESFMDAVMEVTNADSEDSDG</sequence>
<proteinExistence type="predicted"/>